<dbReference type="InterPro" id="IPR000297">
    <property type="entry name" value="PPIase_PpiC"/>
</dbReference>
<evidence type="ECO:0000256" key="5">
    <source>
        <dbReference type="ARBA" id="ARBA00023110"/>
    </source>
</evidence>
<evidence type="ECO:0000256" key="4">
    <source>
        <dbReference type="ARBA" id="ARBA00022729"/>
    </source>
</evidence>
<dbReference type="InterPro" id="IPR050245">
    <property type="entry name" value="PrsA_foldase"/>
</dbReference>
<evidence type="ECO:0000256" key="1">
    <source>
        <dbReference type="ARBA" id="ARBA00000971"/>
    </source>
</evidence>
<dbReference type="PANTHER" id="PTHR47245">
    <property type="entry name" value="PEPTIDYLPROLYL ISOMERASE"/>
    <property type="match status" value="1"/>
</dbReference>
<dbReference type="InterPro" id="IPR046357">
    <property type="entry name" value="PPIase_dom_sf"/>
</dbReference>
<evidence type="ECO:0000256" key="2">
    <source>
        <dbReference type="ARBA" id="ARBA00007656"/>
    </source>
</evidence>
<dbReference type="Gene3D" id="1.10.8.1040">
    <property type="match status" value="1"/>
</dbReference>
<dbReference type="InterPro" id="IPR027304">
    <property type="entry name" value="Trigger_fact/SurA_dom_sf"/>
</dbReference>
<evidence type="ECO:0000256" key="8">
    <source>
        <dbReference type="SAM" id="SignalP"/>
    </source>
</evidence>
<comment type="caution">
    <text evidence="10">The sequence shown here is derived from an EMBL/GenBank/DDBJ whole genome shotgun (WGS) entry which is preliminary data.</text>
</comment>
<organism evidence="10 11">
    <name type="scientific">Paraburkholderia unamae</name>
    <dbReference type="NCBI Taxonomy" id="219649"/>
    <lineage>
        <taxon>Bacteria</taxon>
        <taxon>Pseudomonadati</taxon>
        <taxon>Pseudomonadota</taxon>
        <taxon>Betaproteobacteria</taxon>
        <taxon>Burkholderiales</taxon>
        <taxon>Burkholderiaceae</taxon>
        <taxon>Paraburkholderia</taxon>
    </lineage>
</organism>
<feature type="signal peptide" evidence="8">
    <location>
        <begin position="1"/>
        <end position="34"/>
    </location>
</feature>
<accession>A0ABX5K8D8</accession>
<evidence type="ECO:0000256" key="3">
    <source>
        <dbReference type="ARBA" id="ARBA00013194"/>
    </source>
</evidence>
<comment type="catalytic activity">
    <reaction evidence="1">
        <text>[protein]-peptidylproline (omega=180) = [protein]-peptidylproline (omega=0)</text>
        <dbReference type="Rhea" id="RHEA:16237"/>
        <dbReference type="Rhea" id="RHEA-COMP:10747"/>
        <dbReference type="Rhea" id="RHEA-COMP:10748"/>
        <dbReference type="ChEBI" id="CHEBI:83833"/>
        <dbReference type="ChEBI" id="CHEBI:83834"/>
        <dbReference type="EC" id="5.2.1.8"/>
    </reaction>
</comment>
<keyword evidence="11" id="KW-1185">Reference proteome</keyword>
<evidence type="ECO:0000256" key="7">
    <source>
        <dbReference type="PROSITE-ProRule" id="PRU00278"/>
    </source>
</evidence>
<dbReference type="Pfam" id="PF13145">
    <property type="entry name" value="Rotamase_2"/>
    <property type="match status" value="1"/>
</dbReference>
<dbReference type="EC" id="5.2.1.8" evidence="3"/>
<name>A0ABX5K8D8_9BURK</name>
<feature type="domain" description="PpiC" evidence="9">
    <location>
        <begin position="154"/>
        <end position="253"/>
    </location>
</feature>
<evidence type="ECO:0000256" key="6">
    <source>
        <dbReference type="ARBA" id="ARBA00023235"/>
    </source>
</evidence>
<dbReference type="PANTHER" id="PTHR47245:SF1">
    <property type="entry name" value="FOLDASE PROTEIN PRSA"/>
    <property type="match status" value="1"/>
</dbReference>
<reference evidence="10 11" key="1">
    <citation type="submission" date="2018-05" db="EMBL/GenBank/DDBJ databases">
        <title>Genomic Encyclopedia of Type Strains, Phase IV (KMG-V): Genome sequencing to study the core and pangenomes of soil and plant-associated prokaryotes.</title>
        <authorList>
            <person name="Whitman W."/>
        </authorList>
    </citation>
    <scope>NUCLEOTIDE SEQUENCE [LARGE SCALE GENOMIC DNA]</scope>
    <source>
        <strain evidence="10 11">SCZa-39</strain>
    </source>
</reference>
<dbReference type="EMBL" id="QEOB01000034">
    <property type="protein sequence ID" value="PVX70800.1"/>
    <property type="molecule type" value="Genomic_DNA"/>
</dbReference>
<proteinExistence type="inferred from homology"/>
<dbReference type="SUPFAM" id="SSF54534">
    <property type="entry name" value="FKBP-like"/>
    <property type="match status" value="1"/>
</dbReference>
<evidence type="ECO:0000313" key="11">
    <source>
        <dbReference type="Proteomes" id="UP000245712"/>
    </source>
</evidence>
<evidence type="ECO:0000313" key="10">
    <source>
        <dbReference type="EMBL" id="PVX70800.1"/>
    </source>
</evidence>
<protein>
    <recommendedName>
        <fullName evidence="3">peptidylprolyl isomerase</fullName>
        <ecNumber evidence="3">5.2.1.8</ecNumber>
    </recommendedName>
</protein>
<sequence>MSAMSPMSQWIRRLCLISFTSVAASTLLPMLAHAADAAPKSAALPAGAVALVNGQVISESTLNEAVRNVVSRTGTADTPQLRAAIKDDLIGRELLRQQAVSAHYDQRPEVGQAPADQKTDIAIRSWIVDNVRAPEVTESAVKARYDAVVATFGKEEYKPQIIAVADEASANSVIQALKAGQPAAALAQQYGVGPTRANGGEMPWVSFKLPLTEGNTHGVPMPLAKVITTLQAGETAPQPINAGDGWLVVRLEGKRPMQVPAFNAAKDDIRHQLQDEGMQAALGQRMAELARTATIVE</sequence>
<keyword evidence="6 7" id="KW-0413">Isomerase</keyword>
<feature type="chain" id="PRO_5047505994" description="peptidylprolyl isomerase" evidence="8">
    <location>
        <begin position="35"/>
        <end position="297"/>
    </location>
</feature>
<gene>
    <name evidence="10" type="ORF">C7402_13425</name>
</gene>
<keyword evidence="4 8" id="KW-0732">Signal</keyword>
<dbReference type="Gene3D" id="3.10.50.40">
    <property type="match status" value="1"/>
</dbReference>
<evidence type="ECO:0000259" key="9">
    <source>
        <dbReference type="PROSITE" id="PS50198"/>
    </source>
</evidence>
<keyword evidence="5 7" id="KW-0697">Rotamase</keyword>
<dbReference type="SUPFAM" id="SSF109998">
    <property type="entry name" value="Triger factor/SurA peptide-binding domain-like"/>
    <property type="match status" value="1"/>
</dbReference>
<dbReference type="Proteomes" id="UP000245712">
    <property type="component" value="Unassembled WGS sequence"/>
</dbReference>
<comment type="similarity">
    <text evidence="2">Belongs to the PpiC/parvulin rotamase family.</text>
</comment>
<dbReference type="PROSITE" id="PS50198">
    <property type="entry name" value="PPIC_PPIASE_2"/>
    <property type="match status" value="1"/>
</dbReference>